<feature type="region of interest" description="Disordered" evidence="1">
    <location>
        <begin position="197"/>
        <end position="216"/>
    </location>
</feature>
<organism evidence="2 3">
    <name type="scientific">Botryotinia fuckeliana (strain T4)</name>
    <name type="common">Noble rot fungus</name>
    <name type="synonym">Botrytis cinerea</name>
    <dbReference type="NCBI Taxonomy" id="999810"/>
    <lineage>
        <taxon>Eukaryota</taxon>
        <taxon>Fungi</taxon>
        <taxon>Dikarya</taxon>
        <taxon>Ascomycota</taxon>
        <taxon>Pezizomycotina</taxon>
        <taxon>Leotiomycetes</taxon>
        <taxon>Helotiales</taxon>
        <taxon>Sclerotiniaceae</taxon>
        <taxon>Botrytis</taxon>
    </lineage>
</organism>
<feature type="region of interest" description="Disordered" evidence="1">
    <location>
        <begin position="270"/>
        <end position="293"/>
    </location>
</feature>
<name>G2YSK5_BOTF4</name>
<dbReference type="HOGENOM" id="CLU_949926_0_0_1"/>
<dbReference type="PANTHER" id="PTHR38848">
    <property type="entry name" value="G-PROTEIN COUPLED RECEPTORS FAMILY 3 PROFILE DOMAIN-CONTAINING PROTEIN"/>
    <property type="match status" value="1"/>
</dbReference>
<accession>G2YSK5</accession>
<dbReference type="OrthoDB" id="3210850at2759"/>
<evidence type="ECO:0000313" key="2">
    <source>
        <dbReference type="EMBL" id="CCD54603.1"/>
    </source>
</evidence>
<reference evidence="3" key="1">
    <citation type="journal article" date="2011" name="PLoS Genet.">
        <title>Genomic analysis of the necrotrophic fungal pathogens Sclerotinia sclerotiorum and Botrytis cinerea.</title>
        <authorList>
            <person name="Amselem J."/>
            <person name="Cuomo C.A."/>
            <person name="van Kan J.A."/>
            <person name="Viaud M."/>
            <person name="Benito E.P."/>
            <person name="Couloux A."/>
            <person name="Coutinho P.M."/>
            <person name="de Vries R.P."/>
            <person name="Dyer P.S."/>
            <person name="Fillinger S."/>
            <person name="Fournier E."/>
            <person name="Gout L."/>
            <person name="Hahn M."/>
            <person name="Kohn L."/>
            <person name="Lapalu N."/>
            <person name="Plummer K.M."/>
            <person name="Pradier J.M."/>
            <person name="Quevillon E."/>
            <person name="Sharon A."/>
            <person name="Simon A."/>
            <person name="ten Have A."/>
            <person name="Tudzynski B."/>
            <person name="Tudzynski P."/>
            <person name="Wincker P."/>
            <person name="Andrew M."/>
            <person name="Anthouard V."/>
            <person name="Beever R.E."/>
            <person name="Beffa R."/>
            <person name="Benoit I."/>
            <person name="Bouzid O."/>
            <person name="Brault B."/>
            <person name="Chen Z."/>
            <person name="Choquer M."/>
            <person name="Collemare J."/>
            <person name="Cotton P."/>
            <person name="Danchin E.G."/>
            <person name="Da Silva C."/>
            <person name="Gautier A."/>
            <person name="Giraud C."/>
            <person name="Giraud T."/>
            <person name="Gonzalez C."/>
            <person name="Grossetete S."/>
            <person name="Guldener U."/>
            <person name="Henrissat B."/>
            <person name="Howlett B.J."/>
            <person name="Kodira C."/>
            <person name="Kretschmer M."/>
            <person name="Lappartient A."/>
            <person name="Leroch M."/>
            <person name="Levis C."/>
            <person name="Mauceli E."/>
            <person name="Neuveglise C."/>
            <person name="Oeser B."/>
            <person name="Pearson M."/>
            <person name="Poulain J."/>
            <person name="Poussereau N."/>
            <person name="Quesneville H."/>
            <person name="Rascle C."/>
            <person name="Schumacher J."/>
            <person name="Segurens B."/>
            <person name="Sexton A."/>
            <person name="Silva E."/>
            <person name="Sirven C."/>
            <person name="Soanes D.M."/>
            <person name="Talbot N.J."/>
            <person name="Templeton M."/>
            <person name="Yandava C."/>
            <person name="Yarden O."/>
            <person name="Zeng Q."/>
            <person name="Rollins J.A."/>
            <person name="Lebrun M.H."/>
            <person name="Dickman M."/>
        </authorList>
    </citation>
    <scope>NUCLEOTIDE SEQUENCE [LARGE SCALE GENOMIC DNA]</scope>
    <source>
        <strain evidence="3">T4</strain>
    </source>
</reference>
<gene>
    <name evidence="2" type="ORF">BofuT4_P126510.1</name>
</gene>
<sequence>MLSFRYIGQCLYSYKNNPNSQTRAVALRTFVGSCCALTSSVVNLTLLLVLKGEPGWICLMSCNLDSKRPLHLLFFRESSKGSYIHLVLFSVLVLHWITSKDNASTFLPHRSRSHTHSRTCSYPTIRTSALPSPISPRPLISSPRSISGDFGFSNRDNLFTDTNAVHGATPDDYSYARDAIDLPTVTTTVTAGVGMGDMMDEEEGGKNRGLENGNRETGLRRPKMAITVERDHVREVIETGIRIVNDRDHERLILTLPRGISGGGGSIGIEIGGEEREGGDVKMGEGDDTDISF</sequence>
<proteinExistence type="predicted"/>
<feature type="compositionally biased region" description="Basic and acidic residues" evidence="1">
    <location>
        <begin position="273"/>
        <end position="285"/>
    </location>
</feature>
<protein>
    <submittedName>
        <fullName evidence="2">Uncharacterized protein</fullName>
    </submittedName>
</protein>
<dbReference type="EMBL" id="FQ790351">
    <property type="protein sequence ID" value="CCD54603.1"/>
    <property type="molecule type" value="Genomic_DNA"/>
</dbReference>
<feature type="compositionally biased region" description="Basic and acidic residues" evidence="1">
    <location>
        <begin position="204"/>
        <end position="216"/>
    </location>
</feature>
<dbReference type="AlphaFoldDB" id="G2YSK5"/>
<evidence type="ECO:0000256" key="1">
    <source>
        <dbReference type="SAM" id="MobiDB-lite"/>
    </source>
</evidence>
<dbReference type="Proteomes" id="UP000008177">
    <property type="component" value="Unplaced contigs"/>
</dbReference>
<evidence type="ECO:0000313" key="3">
    <source>
        <dbReference type="Proteomes" id="UP000008177"/>
    </source>
</evidence>
<dbReference type="InParanoid" id="G2YSK5"/>
<dbReference type="PANTHER" id="PTHR38848:SF3">
    <property type="entry name" value="G-PROTEIN COUPLED RECEPTORS FAMILY 3 PROFILE DOMAIN-CONTAINING PROTEIN"/>
    <property type="match status" value="1"/>
</dbReference>